<proteinExistence type="predicted"/>
<dbReference type="EMBL" id="BAABIC010000002">
    <property type="protein sequence ID" value="GAA4676465.1"/>
    <property type="molecule type" value="Genomic_DNA"/>
</dbReference>
<comment type="caution">
    <text evidence="1">The sequence shown here is derived from an EMBL/GenBank/DDBJ whole genome shotgun (WGS) entry which is preliminary data.</text>
</comment>
<sequence>MPRPDPAAGMLGRMARRFEYKVVQLREGMIGGKLSADKLEKVLNNEAADGWQLRTITSADVKGRIGPGGVEGLLVTFERPVG</sequence>
<organism evidence="1 2">
    <name type="scientific">Pseudonocardia yuanmonensis</name>
    <dbReference type="NCBI Taxonomy" id="1095914"/>
    <lineage>
        <taxon>Bacteria</taxon>
        <taxon>Bacillati</taxon>
        <taxon>Actinomycetota</taxon>
        <taxon>Actinomycetes</taxon>
        <taxon>Pseudonocardiales</taxon>
        <taxon>Pseudonocardiaceae</taxon>
        <taxon>Pseudonocardia</taxon>
    </lineage>
</organism>
<dbReference type="Proteomes" id="UP001500325">
    <property type="component" value="Unassembled WGS sequence"/>
</dbReference>
<gene>
    <name evidence="1" type="ORF">GCM10023215_05970</name>
</gene>
<evidence type="ECO:0000313" key="2">
    <source>
        <dbReference type="Proteomes" id="UP001500325"/>
    </source>
</evidence>
<accession>A0ABP8VZF6</accession>
<name>A0ABP8VZF6_9PSEU</name>
<dbReference type="Pfam" id="PF13783">
    <property type="entry name" value="DUF4177"/>
    <property type="match status" value="1"/>
</dbReference>
<protein>
    <submittedName>
        <fullName evidence="1">DUF4177 domain-containing protein</fullName>
    </submittedName>
</protein>
<evidence type="ECO:0000313" key="1">
    <source>
        <dbReference type="EMBL" id="GAA4676465.1"/>
    </source>
</evidence>
<reference evidence="2" key="1">
    <citation type="journal article" date="2019" name="Int. J. Syst. Evol. Microbiol.">
        <title>The Global Catalogue of Microorganisms (GCM) 10K type strain sequencing project: providing services to taxonomists for standard genome sequencing and annotation.</title>
        <authorList>
            <consortium name="The Broad Institute Genomics Platform"/>
            <consortium name="The Broad Institute Genome Sequencing Center for Infectious Disease"/>
            <person name="Wu L."/>
            <person name="Ma J."/>
        </authorList>
    </citation>
    <scope>NUCLEOTIDE SEQUENCE [LARGE SCALE GENOMIC DNA]</scope>
    <source>
        <strain evidence="2">JCM 18055</strain>
    </source>
</reference>
<keyword evidence="2" id="KW-1185">Reference proteome</keyword>
<dbReference type="InterPro" id="IPR025234">
    <property type="entry name" value="YjzH-like"/>
</dbReference>